<dbReference type="SMART" id="SM00356">
    <property type="entry name" value="ZnF_C3H1"/>
    <property type="match status" value="2"/>
</dbReference>
<dbReference type="Proteomes" id="UP000663852">
    <property type="component" value="Unassembled WGS sequence"/>
</dbReference>
<organism evidence="4 7">
    <name type="scientific">Adineta ricciae</name>
    <name type="common">Rotifer</name>
    <dbReference type="NCBI Taxonomy" id="249248"/>
    <lineage>
        <taxon>Eukaryota</taxon>
        <taxon>Metazoa</taxon>
        <taxon>Spiralia</taxon>
        <taxon>Gnathifera</taxon>
        <taxon>Rotifera</taxon>
        <taxon>Eurotatoria</taxon>
        <taxon>Bdelloidea</taxon>
        <taxon>Adinetida</taxon>
        <taxon>Adinetidae</taxon>
        <taxon>Adineta</taxon>
    </lineage>
</organism>
<name>A0A813W218_ADIRI</name>
<gene>
    <name evidence="4" type="ORF">EDS130_LOCUS7216</name>
    <name evidence="5" type="ORF">XAT740_LOCUS20312</name>
</gene>
<evidence type="ECO:0000313" key="6">
    <source>
        <dbReference type="Proteomes" id="UP000663828"/>
    </source>
</evidence>
<keyword evidence="1" id="KW-0862">Zinc</keyword>
<feature type="compositionally biased region" description="Low complexity" evidence="2">
    <location>
        <begin position="206"/>
        <end position="219"/>
    </location>
</feature>
<feature type="compositionally biased region" description="Polar residues" evidence="2">
    <location>
        <begin position="300"/>
        <end position="324"/>
    </location>
</feature>
<feature type="region of interest" description="Disordered" evidence="2">
    <location>
        <begin position="110"/>
        <end position="129"/>
    </location>
</feature>
<dbReference type="EMBL" id="CAJNOJ010000021">
    <property type="protein sequence ID" value="CAF0848848.1"/>
    <property type="molecule type" value="Genomic_DNA"/>
</dbReference>
<feature type="domain" description="C3H1-type" evidence="3">
    <location>
        <begin position="2"/>
        <end position="29"/>
    </location>
</feature>
<dbReference type="Gene3D" id="4.10.1000.10">
    <property type="entry name" value="Zinc finger, CCCH-type"/>
    <property type="match status" value="1"/>
</dbReference>
<evidence type="ECO:0000259" key="3">
    <source>
        <dbReference type="PROSITE" id="PS50103"/>
    </source>
</evidence>
<dbReference type="PANTHER" id="PTHR15725:SF14">
    <property type="entry name" value="ZINC FINGER CCCH DOMAIN-CONTAINING PROTEIN 11A"/>
    <property type="match status" value="1"/>
</dbReference>
<feature type="compositionally biased region" description="Low complexity" evidence="2">
    <location>
        <begin position="347"/>
        <end position="360"/>
    </location>
</feature>
<evidence type="ECO:0000313" key="5">
    <source>
        <dbReference type="EMBL" id="CAF1138963.1"/>
    </source>
</evidence>
<feature type="compositionally biased region" description="Basic residues" evidence="2">
    <location>
        <begin position="406"/>
        <end position="441"/>
    </location>
</feature>
<dbReference type="InterPro" id="IPR041686">
    <property type="entry name" value="Znf-CCCH_3"/>
</dbReference>
<dbReference type="EMBL" id="CAJNOR010001415">
    <property type="protein sequence ID" value="CAF1138963.1"/>
    <property type="molecule type" value="Genomic_DNA"/>
</dbReference>
<evidence type="ECO:0000313" key="7">
    <source>
        <dbReference type="Proteomes" id="UP000663852"/>
    </source>
</evidence>
<evidence type="ECO:0000313" key="4">
    <source>
        <dbReference type="EMBL" id="CAF0848848.1"/>
    </source>
</evidence>
<reference evidence="4" key="1">
    <citation type="submission" date="2021-02" db="EMBL/GenBank/DDBJ databases">
        <authorList>
            <person name="Nowell W R."/>
        </authorList>
    </citation>
    <scope>NUCLEOTIDE SEQUENCE</scope>
</reference>
<feature type="compositionally biased region" description="Polar residues" evidence="2">
    <location>
        <begin position="571"/>
        <end position="581"/>
    </location>
</feature>
<dbReference type="InterPro" id="IPR000571">
    <property type="entry name" value="Znf_CCCH"/>
</dbReference>
<feature type="zinc finger region" description="C3H1-type" evidence="1">
    <location>
        <begin position="2"/>
        <end position="29"/>
    </location>
</feature>
<dbReference type="Pfam" id="PF15663">
    <property type="entry name" value="zf-CCCH_3"/>
    <property type="match status" value="1"/>
</dbReference>
<dbReference type="Proteomes" id="UP000663828">
    <property type="component" value="Unassembled WGS sequence"/>
</dbReference>
<keyword evidence="1" id="KW-0863">Zinc-finger</keyword>
<feature type="region of interest" description="Disordered" evidence="2">
    <location>
        <begin position="166"/>
        <end position="238"/>
    </location>
</feature>
<keyword evidence="1" id="KW-0479">Metal-binding</keyword>
<dbReference type="PANTHER" id="PTHR15725">
    <property type="entry name" value="ZN-FINGER, C-X8-C-X5-C-X3-H TYPE-CONTAINING"/>
    <property type="match status" value="1"/>
</dbReference>
<feature type="compositionally biased region" description="Basic and acidic residues" evidence="2">
    <location>
        <begin position="326"/>
        <end position="338"/>
    </location>
</feature>
<dbReference type="PROSITE" id="PS50103">
    <property type="entry name" value="ZF_C3H1"/>
    <property type="match status" value="1"/>
</dbReference>
<dbReference type="OrthoDB" id="5395350at2759"/>
<evidence type="ECO:0000256" key="2">
    <source>
        <dbReference type="SAM" id="MobiDB-lite"/>
    </source>
</evidence>
<dbReference type="GO" id="GO:0008270">
    <property type="term" value="F:zinc ion binding"/>
    <property type="evidence" value="ECO:0007669"/>
    <property type="project" value="UniProtKB-KW"/>
</dbReference>
<protein>
    <recommendedName>
        <fullName evidence="3">C3H1-type domain-containing protein</fullName>
    </recommendedName>
</protein>
<comment type="caution">
    <text evidence="4">The sequence shown here is derived from an EMBL/GenBank/DDBJ whole genome shotgun (WGS) entry which is preliminary data.</text>
</comment>
<feature type="region of interest" description="Disordered" evidence="2">
    <location>
        <begin position="508"/>
        <end position="589"/>
    </location>
</feature>
<accession>A0A813W218</accession>
<feature type="compositionally biased region" description="Low complexity" evidence="2">
    <location>
        <begin position="556"/>
        <end position="570"/>
    </location>
</feature>
<feature type="region of interest" description="Disordered" evidence="2">
    <location>
        <begin position="299"/>
        <end position="466"/>
    </location>
</feature>
<dbReference type="AlphaFoldDB" id="A0A813W218"/>
<proteinExistence type="predicted"/>
<evidence type="ECO:0000256" key="1">
    <source>
        <dbReference type="PROSITE-ProRule" id="PRU00723"/>
    </source>
</evidence>
<keyword evidence="6" id="KW-1185">Reference proteome</keyword>
<feature type="compositionally biased region" description="Polar residues" evidence="2">
    <location>
        <begin position="188"/>
        <end position="205"/>
    </location>
</feature>
<sequence>MQKSNDDCFYFLTSSCVKGPACPYRHNPLVLTCNVMCPAWLRGNCVDPACSLRHSAIQRPTISNGVSCFYENTPMGCLKPDCTYVHLRARPMSRASSIVRSSATNLVNKDATKPPAVTTSPSVEPVSTIPATPFVPPPVEISAVPDSPPAVTKIETPPRRVAIPAEKEQKEVTPKSTTVIQPCEEAKTTPQPASNRNVVMSESSNVPSRTVVHRVVVSSDAKKSAPKTTTNDSDSDIDLDDLTELESNAKKVNSPIDIPFPCSAPSITNRLFISSKPSPSADNNKPIRLNRDRLPAAKATISNSTSSPSQPVNGEKTSAGTGLSQDDERKLSRLERFKKQPTPPPRTVVNSTRNVVNSKRSAPDQSVDESPPAKRLSSQSDNNHRQQKNTTIGDLCSLPPSSSNSRRTHERPHRRRRSSSSRSRSGSRSRSRSPSRSRSRSRSPSPSHSIRKPSPPHSNYKPTSSMNDTAWKREVDAFLAKTTQSRPVLPTASVQPQPVPLFSVRPRYVPPRPLMSRPVAPRAPILNPRPPRQPISTTPMRPTAPVISAPRPPSPQAQAQAQLQPNPIQQTPTVNNSSPTDAQKEEDERLLLGDLDAPSDVVDTFALIDEALLGVDDFLELE</sequence>